<dbReference type="RefSeq" id="WP_112741921.1">
    <property type="nucleotide sequence ID" value="NZ_CP030241.1"/>
</dbReference>
<evidence type="ECO:0000313" key="2">
    <source>
        <dbReference type="EMBL" id="UZA03881.1"/>
    </source>
</evidence>
<organism evidence="3 4">
    <name type="scientific">Moraxella bovis</name>
    <dbReference type="NCBI Taxonomy" id="476"/>
    <lineage>
        <taxon>Bacteria</taxon>
        <taxon>Pseudomonadati</taxon>
        <taxon>Pseudomonadota</taxon>
        <taxon>Gammaproteobacteria</taxon>
        <taxon>Moraxellales</taxon>
        <taxon>Moraxellaceae</taxon>
        <taxon>Moraxella</taxon>
    </lineage>
</organism>
<evidence type="ECO:0000256" key="1">
    <source>
        <dbReference type="SAM" id="Phobius"/>
    </source>
</evidence>
<keyword evidence="5" id="KW-1185">Reference proteome</keyword>
<sequence>MATKKEILAYAKQHGFIYPKIKVIFGFGLLGGMIGLMTVVIIDIISNLLVNGGNLFYDINIISLIEKIFSVLLFSIIFGTVFGCIPAVLTGIYCAIFNFIIIKKLDYFHLYVVGTIFSSIYFNHWINLPDEFWKITHTLFSLGSIGGISAMICGKLFLPKLPKNFDK</sequence>
<dbReference type="GeneID" id="77189298"/>
<dbReference type="KEGG" id="mboi:DQF64_03870"/>
<dbReference type="AlphaFoldDB" id="A0AAQ2Q5G8"/>
<evidence type="ECO:0000313" key="4">
    <source>
        <dbReference type="Proteomes" id="UP001163283"/>
    </source>
</evidence>
<feature type="transmembrane region" description="Helical" evidence="1">
    <location>
        <begin position="108"/>
        <end position="126"/>
    </location>
</feature>
<dbReference type="Proteomes" id="UP001163283">
    <property type="component" value="Chromosome"/>
</dbReference>
<protein>
    <submittedName>
        <fullName evidence="3">Uncharacterized protein</fullName>
    </submittedName>
</protein>
<gene>
    <name evidence="2" type="ORF">LP092_03805</name>
    <name evidence="3" type="ORF">LP129_04200</name>
</gene>
<reference evidence="3 4" key="1">
    <citation type="journal article" date="2022" name="BMC Microbiol.">
        <title>Whole genome sequencing of Moraxella bovis strains from North America reveals two genotypes with different genetic determinants.</title>
        <authorList>
            <person name="Wynn E.L."/>
            <person name="Hille M.M."/>
            <person name="Loy J.D."/>
            <person name="Schuller G."/>
            <person name="Kuhn K.L."/>
            <person name="Dickey A.M."/>
            <person name="Bono J.L."/>
            <person name="Clawson M.L."/>
        </authorList>
    </citation>
    <scope>NUCLEOTIDE SEQUENCE [LARGE SCALE GENOMIC DNA]</scope>
    <source>
        <strain evidence="2">SAM102599</strain>
        <strain evidence="3 4">SAM57978</strain>
    </source>
</reference>
<evidence type="ECO:0000313" key="3">
    <source>
        <dbReference type="EMBL" id="UZA52352.1"/>
    </source>
</evidence>
<keyword evidence="1" id="KW-0472">Membrane</keyword>
<name>A0AAQ2Q5G8_MORBO</name>
<keyword evidence="1" id="KW-0812">Transmembrane</keyword>
<keyword evidence="1" id="KW-1133">Transmembrane helix</keyword>
<dbReference type="EMBL" id="CP087781">
    <property type="protein sequence ID" value="UZA52352.1"/>
    <property type="molecule type" value="Genomic_DNA"/>
</dbReference>
<accession>A0AAQ2Q5G8</accession>
<dbReference type="Proteomes" id="UP001163632">
    <property type="component" value="Chromosome"/>
</dbReference>
<proteinExistence type="predicted"/>
<dbReference type="EMBL" id="CP087830">
    <property type="protein sequence ID" value="UZA03881.1"/>
    <property type="molecule type" value="Genomic_DNA"/>
</dbReference>
<feature type="transmembrane region" description="Helical" evidence="1">
    <location>
        <begin position="68"/>
        <end position="101"/>
    </location>
</feature>
<feature type="transmembrane region" description="Helical" evidence="1">
    <location>
        <begin position="138"/>
        <end position="158"/>
    </location>
</feature>
<evidence type="ECO:0000313" key="5">
    <source>
        <dbReference type="Proteomes" id="UP001163632"/>
    </source>
</evidence>
<feature type="transmembrane region" description="Helical" evidence="1">
    <location>
        <begin position="21"/>
        <end position="48"/>
    </location>
</feature>